<keyword evidence="2" id="KW-1185">Reference proteome</keyword>
<accession>A0A8X8BHH1</accession>
<dbReference type="PANTHER" id="PTHR31029:SF9">
    <property type="entry name" value="DUF641 DOMAIN-CONTAINING PROTEIN"/>
    <property type="match status" value="1"/>
</dbReference>
<dbReference type="PANTHER" id="PTHR31029">
    <property type="entry name" value="CYCLIN-DEPENDENT KINASE-LIKE PROTEIN"/>
    <property type="match status" value="1"/>
</dbReference>
<name>A0A8X8BHH1_BRACI</name>
<dbReference type="InterPro" id="IPR042316">
    <property type="entry name" value="IRKI-like"/>
</dbReference>
<evidence type="ECO:0000313" key="2">
    <source>
        <dbReference type="Proteomes" id="UP000886595"/>
    </source>
</evidence>
<dbReference type="Proteomes" id="UP000886595">
    <property type="component" value="Unassembled WGS sequence"/>
</dbReference>
<evidence type="ECO:0000313" key="1">
    <source>
        <dbReference type="EMBL" id="KAG2334212.1"/>
    </source>
</evidence>
<comment type="caution">
    <text evidence="1">The sequence shown here is derived from an EMBL/GenBank/DDBJ whole genome shotgun (WGS) entry which is preliminary data.</text>
</comment>
<dbReference type="AlphaFoldDB" id="A0A8X8BHH1"/>
<sequence length="131" mass="15484">MMPVSEDVMVEGFLQIVSESRLSIKQFLKTLVTEIEEEYSTLISNINTLLQPHNLSFTSKYSKIIQYHLEVIVSQSVHQDFENCVFQKNGKPKLLDQEQDRQDKFSYFASLRNFSWNEMLKGYKILQRRVQ</sequence>
<protein>
    <submittedName>
        <fullName evidence="1">Uncharacterized protein</fullName>
    </submittedName>
</protein>
<dbReference type="OrthoDB" id="785851at2759"/>
<proteinExistence type="predicted"/>
<organism evidence="1 2">
    <name type="scientific">Brassica carinata</name>
    <name type="common">Ethiopian mustard</name>
    <name type="synonym">Abyssinian cabbage</name>
    <dbReference type="NCBI Taxonomy" id="52824"/>
    <lineage>
        <taxon>Eukaryota</taxon>
        <taxon>Viridiplantae</taxon>
        <taxon>Streptophyta</taxon>
        <taxon>Embryophyta</taxon>
        <taxon>Tracheophyta</taxon>
        <taxon>Spermatophyta</taxon>
        <taxon>Magnoliopsida</taxon>
        <taxon>eudicotyledons</taxon>
        <taxon>Gunneridae</taxon>
        <taxon>Pentapetalae</taxon>
        <taxon>rosids</taxon>
        <taxon>malvids</taxon>
        <taxon>Brassicales</taxon>
        <taxon>Brassicaceae</taxon>
        <taxon>Brassiceae</taxon>
        <taxon>Brassica</taxon>
    </lineage>
</organism>
<reference evidence="1 2" key="1">
    <citation type="submission" date="2020-02" db="EMBL/GenBank/DDBJ databases">
        <authorList>
            <person name="Ma Q."/>
            <person name="Huang Y."/>
            <person name="Song X."/>
            <person name="Pei D."/>
        </authorList>
    </citation>
    <scope>NUCLEOTIDE SEQUENCE [LARGE SCALE GENOMIC DNA]</scope>
    <source>
        <strain evidence="1">Sxm20200214</strain>
        <tissue evidence="1">Leaf</tissue>
    </source>
</reference>
<gene>
    <name evidence="1" type="ORF">Bca52824_005392</name>
</gene>
<dbReference type="EMBL" id="JAAMPC010000001">
    <property type="protein sequence ID" value="KAG2334212.1"/>
    <property type="molecule type" value="Genomic_DNA"/>
</dbReference>